<proteinExistence type="predicted"/>
<sequence>MFLKYVCRNEKNCLGIFNNEFNVPNSNRLTQTDSIIGKESSKINSGKKKKGQ</sequence>
<dbReference type="AlphaFoldDB" id="A0A2P2J9V0"/>
<reference evidence="2" key="1">
    <citation type="submission" date="2018-02" db="EMBL/GenBank/DDBJ databases">
        <title>Rhizophora mucronata_Transcriptome.</title>
        <authorList>
            <person name="Meera S.P."/>
            <person name="Sreeshan A."/>
            <person name="Augustine A."/>
        </authorList>
    </citation>
    <scope>NUCLEOTIDE SEQUENCE</scope>
    <source>
        <tissue evidence="2">Leaf</tissue>
    </source>
</reference>
<dbReference type="EMBL" id="GGEC01009771">
    <property type="protein sequence ID" value="MBW90254.1"/>
    <property type="molecule type" value="Transcribed_RNA"/>
</dbReference>
<protein>
    <submittedName>
        <fullName evidence="2">Uncharacterized protein</fullName>
    </submittedName>
</protein>
<accession>A0A2P2J9V0</accession>
<feature type="region of interest" description="Disordered" evidence="1">
    <location>
        <begin position="32"/>
        <end position="52"/>
    </location>
</feature>
<organism evidence="2">
    <name type="scientific">Rhizophora mucronata</name>
    <name type="common">Asiatic mangrove</name>
    <dbReference type="NCBI Taxonomy" id="61149"/>
    <lineage>
        <taxon>Eukaryota</taxon>
        <taxon>Viridiplantae</taxon>
        <taxon>Streptophyta</taxon>
        <taxon>Embryophyta</taxon>
        <taxon>Tracheophyta</taxon>
        <taxon>Spermatophyta</taxon>
        <taxon>Magnoliopsida</taxon>
        <taxon>eudicotyledons</taxon>
        <taxon>Gunneridae</taxon>
        <taxon>Pentapetalae</taxon>
        <taxon>rosids</taxon>
        <taxon>fabids</taxon>
        <taxon>Malpighiales</taxon>
        <taxon>Rhizophoraceae</taxon>
        <taxon>Rhizophora</taxon>
    </lineage>
</organism>
<name>A0A2P2J9V0_RHIMU</name>
<evidence type="ECO:0000256" key="1">
    <source>
        <dbReference type="SAM" id="MobiDB-lite"/>
    </source>
</evidence>
<evidence type="ECO:0000313" key="2">
    <source>
        <dbReference type="EMBL" id="MBW90254.1"/>
    </source>
</evidence>
<feature type="compositionally biased region" description="Low complexity" evidence="1">
    <location>
        <begin position="34"/>
        <end position="44"/>
    </location>
</feature>